<keyword evidence="3" id="KW-0436">Ligase</keyword>
<sequence length="112" mass="12465">MGQTKFLHASCMVQVPPAELEHLLQTHPNIIEAAVVPYPNEEAGQVPVAFVVRLLDSTVSESQLMEFVAQQVAPYKRIHHVLFVNSIQKNAAGKILRKDLVRLATLKINSKL</sequence>
<dbReference type="KEGG" id="pda:120112170"/>
<dbReference type="InterPro" id="IPR045851">
    <property type="entry name" value="AMP-bd_C_sf"/>
</dbReference>
<feature type="domain" description="AMP-binding enzyme C-terminal" evidence="6">
    <location>
        <begin position="19"/>
        <end position="94"/>
    </location>
</feature>
<evidence type="ECO:0000256" key="4">
    <source>
        <dbReference type="ARBA" id="ARBA00022840"/>
    </source>
</evidence>
<evidence type="ECO:0000256" key="3">
    <source>
        <dbReference type="ARBA" id="ARBA00022598"/>
    </source>
</evidence>
<evidence type="ECO:0000256" key="5">
    <source>
        <dbReference type="ARBA" id="ARBA00034252"/>
    </source>
</evidence>
<comment type="catalytic activity">
    <reaction evidence="5">
        <text>(E)-4-coumarate + ATP + CoA = (E)-4-coumaroyl-CoA + AMP + diphosphate</text>
        <dbReference type="Rhea" id="RHEA:19641"/>
        <dbReference type="ChEBI" id="CHEBI:12876"/>
        <dbReference type="ChEBI" id="CHEBI:30616"/>
        <dbReference type="ChEBI" id="CHEBI:33019"/>
        <dbReference type="ChEBI" id="CHEBI:57287"/>
        <dbReference type="ChEBI" id="CHEBI:85008"/>
        <dbReference type="ChEBI" id="CHEBI:456215"/>
        <dbReference type="EC" id="6.2.1.12"/>
    </reaction>
    <physiologicalReaction direction="left-to-right" evidence="5">
        <dbReference type="Rhea" id="RHEA:19642"/>
    </physiologicalReaction>
</comment>
<dbReference type="OrthoDB" id="10253869at2759"/>
<reference evidence="7" key="1">
    <citation type="journal article" date="2019" name="Nat. Commun.">
        <title>Genome-wide association mapping of date palm fruit traits.</title>
        <authorList>
            <person name="Hazzouri K.M."/>
            <person name="Gros-Balthazard M."/>
            <person name="Flowers J.M."/>
            <person name="Copetti D."/>
            <person name="Lemansour A."/>
            <person name="Lebrun M."/>
            <person name="Masmoudi K."/>
            <person name="Ferrand S."/>
            <person name="Dhar M.I."/>
            <person name="Fresquez Z.A."/>
            <person name="Rosas U."/>
            <person name="Zhang J."/>
            <person name="Talag J."/>
            <person name="Lee S."/>
            <person name="Kudrna D."/>
            <person name="Powell R.F."/>
            <person name="Leitch I.J."/>
            <person name="Krueger R.R."/>
            <person name="Wing R.A."/>
            <person name="Amiri K.M.A."/>
            <person name="Purugganan M.D."/>
        </authorList>
    </citation>
    <scope>NUCLEOTIDE SEQUENCE [LARGE SCALE GENOMIC DNA]</scope>
    <source>
        <strain evidence="7">cv. Khalas</strain>
    </source>
</reference>
<evidence type="ECO:0000259" key="6">
    <source>
        <dbReference type="Pfam" id="PF13193"/>
    </source>
</evidence>
<evidence type="ECO:0000256" key="2">
    <source>
        <dbReference type="ARBA" id="ARBA00012959"/>
    </source>
</evidence>
<keyword evidence="7" id="KW-1185">Reference proteome</keyword>
<reference evidence="8" key="2">
    <citation type="submission" date="2025-08" db="UniProtKB">
        <authorList>
            <consortium name="RefSeq"/>
        </authorList>
    </citation>
    <scope>IDENTIFICATION</scope>
    <source>
        <tissue evidence="8">Young leaves</tissue>
    </source>
</reference>
<dbReference type="GO" id="GO:0016207">
    <property type="term" value="F:4-coumarate-CoA ligase activity"/>
    <property type="evidence" value="ECO:0007669"/>
    <property type="project" value="UniProtKB-EC"/>
</dbReference>
<dbReference type="Gene3D" id="3.30.300.30">
    <property type="match status" value="1"/>
</dbReference>
<dbReference type="GeneID" id="120112170"/>
<dbReference type="Proteomes" id="UP000228380">
    <property type="component" value="Chromosome 10"/>
</dbReference>
<dbReference type="AlphaFoldDB" id="A0A8B9AS76"/>
<name>A0A8B9AS76_PHODC</name>
<evidence type="ECO:0000313" key="8">
    <source>
        <dbReference type="RefSeq" id="XP_038986808.1"/>
    </source>
</evidence>
<organism evidence="7 8">
    <name type="scientific">Phoenix dactylifera</name>
    <name type="common">Date palm</name>
    <dbReference type="NCBI Taxonomy" id="42345"/>
    <lineage>
        <taxon>Eukaryota</taxon>
        <taxon>Viridiplantae</taxon>
        <taxon>Streptophyta</taxon>
        <taxon>Embryophyta</taxon>
        <taxon>Tracheophyta</taxon>
        <taxon>Spermatophyta</taxon>
        <taxon>Magnoliopsida</taxon>
        <taxon>Liliopsida</taxon>
        <taxon>Arecaceae</taxon>
        <taxon>Coryphoideae</taxon>
        <taxon>Phoeniceae</taxon>
        <taxon>Phoenix</taxon>
    </lineage>
</organism>
<proteinExistence type="inferred from homology"/>
<keyword evidence="4" id="KW-0067">ATP-binding</keyword>
<dbReference type="InterPro" id="IPR025110">
    <property type="entry name" value="AMP-bd_C"/>
</dbReference>
<dbReference type="Pfam" id="PF13193">
    <property type="entry name" value="AMP-binding_C"/>
    <property type="match status" value="1"/>
</dbReference>
<dbReference type="FunFam" id="3.30.300.30:FF:000007">
    <property type="entry name" value="4-coumarate--CoA ligase 2"/>
    <property type="match status" value="1"/>
</dbReference>
<comment type="similarity">
    <text evidence="1">Belongs to the ATP-dependent AMP-binding enzyme family.</text>
</comment>
<keyword evidence="4" id="KW-0547">Nucleotide-binding</keyword>
<dbReference type="GO" id="GO:0005524">
    <property type="term" value="F:ATP binding"/>
    <property type="evidence" value="ECO:0007669"/>
    <property type="project" value="UniProtKB-KW"/>
</dbReference>
<dbReference type="RefSeq" id="XP_038986808.1">
    <property type="nucleotide sequence ID" value="XM_039130880.1"/>
</dbReference>
<dbReference type="EC" id="6.2.1.12" evidence="2"/>
<dbReference type="SUPFAM" id="SSF56801">
    <property type="entry name" value="Acetyl-CoA synthetase-like"/>
    <property type="match status" value="1"/>
</dbReference>
<evidence type="ECO:0000313" key="7">
    <source>
        <dbReference type="Proteomes" id="UP000228380"/>
    </source>
</evidence>
<protein>
    <recommendedName>
        <fullName evidence="2">4-coumarate--CoA ligase</fullName>
        <ecNumber evidence="2">6.2.1.12</ecNumber>
    </recommendedName>
</protein>
<gene>
    <name evidence="8" type="primary">LOC120112170</name>
</gene>
<dbReference type="PANTHER" id="PTHR24096:SF377">
    <property type="entry name" value="4-COUMARATE--COA LIGASE-LIKE 7"/>
    <property type="match status" value="1"/>
</dbReference>
<dbReference type="PANTHER" id="PTHR24096">
    <property type="entry name" value="LONG-CHAIN-FATTY-ACID--COA LIGASE"/>
    <property type="match status" value="1"/>
</dbReference>
<accession>A0A8B9AS76</accession>
<evidence type="ECO:0000256" key="1">
    <source>
        <dbReference type="ARBA" id="ARBA00006432"/>
    </source>
</evidence>